<evidence type="ECO:0000256" key="1">
    <source>
        <dbReference type="ARBA" id="ARBA00022741"/>
    </source>
</evidence>
<dbReference type="Gene3D" id="1.20.120.1240">
    <property type="entry name" value="Dynamin, middle domain"/>
    <property type="match status" value="1"/>
</dbReference>
<sequence length="740" mass="83550">MISGLFGTRRKMDAQGHKNTHKFDKIEIYAEGERSKAFDAVDKIRELQIGEISLPQLVAVGDQSCGKSSLLESITGISFPVGSDLCTRFATQIVLRRTDATDASAVVQATILPGPGSISKDATRKKLESFRHVFKESEFGPKEFRDIIIKAGKAMGIENEVDEIVSGKRFSDDILKIELSASHHPHLTIVDVPGLFHNPTKHQTEEDKVLIRKLIENYTEDKRTIIMAVMDGRNNLAIQEVFKMARTADPEGRRTVGVITKCDVVQPGEENGPMNIAANKVEYLRHGWFVVRNRSTKESNQRITADELRKHEDEFLKKDPWCTLDPQRVGVPKLKEFLGRLLHEHIQSELPRLAEEINAIIIDSTEKLGTLGEARTDLSKQRLYLTLLAKDYENKVTEYLNGQIGQILPKSHPLKVRTRVQDLHDEYAAAMKTKGHSRPFKTMDGRDEGRDYNLEATDQVGEGLSEPRDIIEWISKAYHGSRGPELRPLINNDVVVCLFRDQAKNWRTVTESHIKSVVDVVKEFNSALLTRIITEETVRRRITMRITKEMAHSIAAAYDLLENLIEDEFCGILQTVDDDYMAALNKSKATRIQFRLMGNLVKEMVSQKIGKISKSEETPKADVKHSSFDPAAALADWLGKATDAFAGKNAVVEDIHDILKAYYPIALRRFIATVNSQVVERKLLGKDGPLRLFRPDYITVLEDEELNTITREDTQIANLRQELQSRLDRATRALEAANSI</sequence>
<dbReference type="GO" id="GO:0005874">
    <property type="term" value="C:microtubule"/>
    <property type="evidence" value="ECO:0007669"/>
    <property type="project" value="TreeGrafter"/>
</dbReference>
<dbReference type="PROSITE" id="PS51388">
    <property type="entry name" value="GED"/>
    <property type="match status" value="1"/>
</dbReference>
<keyword evidence="2" id="KW-0342">GTP-binding</keyword>
<evidence type="ECO:0000256" key="2">
    <source>
        <dbReference type="ARBA" id="ARBA00023134"/>
    </source>
</evidence>
<gene>
    <name evidence="5" type="ORF">TWF102_010302</name>
</gene>
<proteinExistence type="predicted"/>
<evidence type="ECO:0000313" key="5">
    <source>
        <dbReference type="EMBL" id="KAF3088138.1"/>
    </source>
</evidence>
<dbReference type="EMBL" id="WIQW01000073">
    <property type="protein sequence ID" value="KAF3088138.1"/>
    <property type="molecule type" value="Genomic_DNA"/>
</dbReference>
<dbReference type="PANTHER" id="PTHR11566">
    <property type="entry name" value="DYNAMIN"/>
    <property type="match status" value="1"/>
</dbReference>
<accession>A0A7C8NKH4</accession>
<dbReference type="InterPro" id="IPR001401">
    <property type="entry name" value="Dynamin_GTPase"/>
</dbReference>
<dbReference type="SMART" id="SM00053">
    <property type="entry name" value="DYNc"/>
    <property type="match status" value="1"/>
</dbReference>
<dbReference type="GO" id="GO:0006897">
    <property type="term" value="P:endocytosis"/>
    <property type="evidence" value="ECO:0007669"/>
    <property type="project" value="TreeGrafter"/>
</dbReference>
<dbReference type="GO" id="GO:0008017">
    <property type="term" value="F:microtubule binding"/>
    <property type="evidence" value="ECO:0007669"/>
    <property type="project" value="TreeGrafter"/>
</dbReference>
<dbReference type="GO" id="GO:0003924">
    <property type="term" value="F:GTPase activity"/>
    <property type="evidence" value="ECO:0007669"/>
    <property type="project" value="InterPro"/>
</dbReference>
<dbReference type="InterPro" id="IPR022812">
    <property type="entry name" value="Dynamin"/>
</dbReference>
<dbReference type="CDD" id="cd08771">
    <property type="entry name" value="DLP_1"/>
    <property type="match status" value="1"/>
</dbReference>
<dbReference type="InterPro" id="IPR000375">
    <property type="entry name" value="Dynamin_stalk"/>
</dbReference>
<feature type="domain" description="GED" evidence="3">
    <location>
        <begin position="652"/>
        <end position="740"/>
    </location>
</feature>
<keyword evidence="1" id="KW-0547">Nucleotide-binding</keyword>
<evidence type="ECO:0000259" key="3">
    <source>
        <dbReference type="PROSITE" id="PS51388"/>
    </source>
</evidence>
<evidence type="ECO:0008006" key="7">
    <source>
        <dbReference type="Google" id="ProtNLM"/>
    </source>
</evidence>
<dbReference type="GO" id="GO:0005739">
    <property type="term" value="C:mitochondrion"/>
    <property type="evidence" value="ECO:0007669"/>
    <property type="project" value="TreeGrafter"/>
</dbReference>
<dbReference type="GO" id="GO:0000266">
    <property type="term" value="P:mitochondrial fission"/>
    <property type="evidence" value="ECO:0007669"/>
    <property type="project" value="TreeGrafter"/>
</dbReference>
<dbReference type="InterPro" id="IPR020850">
    <property type="entry name" value="GED_dom"/>
</dbReference>
<evidence type="ECO:0000259" key="4">
    <source>
        <dbReference type="PROSITE" id="PS51718"/>
    </source>
</evidence>
<dbReference type="GO" id="GO:0016020">
    <property type="term" value="C:membrane"/>
    <property type="evidence" value="ECO:0007669"/>
    <property type="project" value="TreeGrafter"/>
</dbReference>
<dbReference type="GO" id="GO:0016559">
    <property type="term" value="P:peroxisome fission"/>
    <property type="evidence" value="ECO:0007669"/>
    <property type="project" value="TreeGrafter"/>
</dbReference>
<dbReference type="SUPFAM" id="SSF52540">
    <property type="entry name" value="P-loop containing nucleoside triphosphate hydrolases"/>
    <property type="match status" value="1"/>
</dbReference>
<dbReference type="GO" id="GO:0048312">
    <property type="term" value="P:intracellular distribution of mitochondria"/>
    <property type="evidence" value="ECO:0007669"/>
    <property type="project" value="TreeGrafter"/>
</dbReference>
<comment type="caution">
    <text evidence="5">The sequence shown here is derived from an EMBL/GenBank/DDBJ whole genome shotgun (WGS) entry which is preliminary data.</text>
</comment>
<protein>
    <recommendedName>
        <fullName evidence="7">GED domain-containing protein</fullName>
    </recommendedName>
</protein>
<dbReference type="AlphaFoldDB" id="A0A7C8NKH4"/>
<dbReference type="PANTHER" id="PTHR11566:SF21">
    <property type="entry name" value="DYNAMIN RELATED PROTEIN 1, ISOFORM A"/>
    <property type="match status" value="1"/>
</dbReference>
<dbReference type="Proteomes" id="UP000475325">
    <property type="component" value="Unassembled WGS sequence"/>
</dbReference>
<dbReference type="Pfam" id="PF00350">
    <property type="entry name" value="Dynamin_N"/>
    <property type="match status" value="1"/>
</dbReference>
<dbReference type="InterPro" id="IPR045063">
    <property type="entry name" value="Dynamin_N"/>
</dbReference>
<dbReference type="PRINTS" id="PR00195">
    <property type="entry name" value="DYNAMIN"/>
</dbReference>
<dbReference type="InterPro" id="IPR030381">
    <property type="entry name" value="G_DYNAMIN_dom"/>
</dbReference>
<dbReference type="Gene3D" id="3.40.50.300">
    <property type="entry name" value="P-loop containing nucleotide triphosphate hydrolases"/>
    <property type="match status" value="1"/>
</dbReference>
<name>A0A7C8NKH4_ORBOL</name>
<organism evidence="5 6">
    <name type="scientific">Orbilia oligospora</name>
    <name type="common">Nematode-trapping fungus</name>
    <name type="synonym">Arthrobotrys oligospora</name>
    <dbReference type="NCBI Taxonomy" id="2813651"/>
    <lineage>
        <taxon>Eukaryota</taxon>
        <taxon>Fungi</taxon>
        <taxon>Dikarya</taxon>
        <taxon>Ascomycota</taxon>
        <taxon>Pezizomycotina</taxon>
        <taxon>Orbiliomycetes</taxon>
        <taxon>Orbiliales</taxon>
        <taxon>Orbiliaceae</taxon>
        <taxon>Orbilia</taxon>
    </lineage>
</organism>
<dbReference type="InterPro" id="IPR027417">
    <property type="entry name" value="P-loop_NTPase"/>
</dbReference>
<evidence type="ECO:0000313" key="6">
    <source>
        <dbReference type="Proteomes" id="UP000475325"/>
    </source>
</evidence>
<reference evidence="5 6" key="1">
    <citation type="submission" date="2019-06" db="EMBL/GenBank/DDBJ databases">
        <authorList>
            <person name="Palmer J.M."/>
        </authorList>
    </citation>
    <scope>NUCLEOTIDE SEQUENCE [LARGE SCALE GENOMIC DNA]</scope>
    <source>
        <strain evidence="5 6">TWF102</strain>
    </source>
</reference>
<dbReference type="GO" id="GO:0005525">
    <property type="term" value="F:GTP binding"/>
    <property type="evidence" value="ECO:0007669"/>
    <property type="project" value="InterPro"/>
</dbReference>
<feature type="domain" description="Dynamin-type G" evidence="4">
    <location>
        <begin position="51"/>
        <end position="351"/>
    </location>
</feature>
<dbReference type="PROSITE" id="PS51718">
    <property type="entry name" value="G_DYNAMIN_2"/>
    <property type="match status" value="1"/>
</dbReference>
<dbReference type="Pfam" id="PF01031">
    <property type="entry name" value="Dynamin_M"/>
    <property type="match status" value="1"/>
</dbReference>